<organism evidence="2 3">
    <name type="scientific">Anaerotruncus colihominis</name>
    <dbReference type="NCBI Taxonomy" id="169435"/>
    <lineage>
        <taxon>Bacteria</taxon>
        <taxon>Bacillati</taxon>
        <taxon>Bacillota</taxon>
        <taxon>Clostridia</taxon>
        <taxon>Eubacteriales</taxon>
        <taxon>Oscillospiraceae</taxon>
        <taxon>Anaerotruncus</taxon>
    </lineage>
</organism>
<dbReference type="RefSeq" id="WP_160208079.1">
    <property type="nucleotide sequence ID" value="NZ_QXWZ01000001.1"/>
</dbReference>
<feature type="domain" description="DUF4368" evidence="1">
    <location>
        <begin position="28"/>
        <end position="84"/>
    </location>
</feature>
<comment type="caution">
    <text evidence="2">The sequence shown here is derived from an EMBL/GenBank/DDBJ whole genome shotgun (WGS) entry which is preliminary data.</text>
</comment>
<dbReference type="OrthoDB" id="1858564at2"/>
<dbReference type="Proteomes" id="UP000446348">
    <property type="component" value="Unassembled WGS sequence"/>
</dbReference>
<accession>A0A845REP0</accession>
<dbReference type="Pfam" id="PF14287">
    <property type="entry name" value="DUF4368"/>
    <property type="match status" value="1"/>
</dbReference>
<evidence type="ECO:0000313" key="2">
    <source>
        <dbReference type="EMBL" id="NBI77305.1"/>
    </source>
</evidence>
<sequence length="115" mass="13441">MAQKYEQEQDEVVAKIKALRKELRKEGGQTMTAELFLDTIRQYTDVRVLTQRMVTELIEHINVYRAEKVDGVTRQRVVIHYHFIAPKRRDIPEAAILMQTRKGVAVRYSPEQIAS</sequence>
<dbReference type="EMBL" id="QXWZ01000001">
    <property type="protein sequence ID" value="NBI77305.1"/>
    <property type="molecule type" value="Genomic_DNA"/>
</dbReference>
<protein>
    <submittedName>
        <fullName evidence="2">DUF4368 domain-containing protein</fullName>
    </submittedName>
</protein>
<proteinExistence type="predicted"/>
<dbReference type="InterPro" id="IPR025378">
    <property type="entry name" value="DUF4368"/>
</dbReference>
<evidence type="ECO:0000259" key="1">
    <source>
        <dbReference type="Pfam" id="PF14287"/>
    </source>
</evidence>
<evidence type="ECO:0000313" key="3">
    <source>
        <dbReference type="Proteomes" id="UP000446348"/>
    </source>
</evidence>
<name>A0A845REP0_9FIRM</name>
<reference evidence="2 3" key="1">
    <citation type="submission" date="2018-08" db="EMBL/GenBank/DDBJ databases">
        <title>Murine metabolic-syndrome-specific gut microbial biobank.</title>
        <authorList>
            <person name="Liu C."/>
        </authorList>
    </citation>
    <scope>NUCLEOTIDE SEQUENCE [LARGE SCALE GENOMIC DNA]</scope>
    <source>
        <strain evidence="2 3">X69</strain>
    </source>
</reference>
<dbReference type="AlphaFoldDB" id="A0A845REP0"/>
<gene>
    <name evidence="2" type="ORF">D3Z39_00175</name>
</gene>